<feature type="non-terminal residue" evidence="6">
    <location>
        <position position="317"/>
    </location>
</feature>
<dbReference type="AlphaFoldDB" id="A0AAV2I1N7"/>
<reference evidence="6 7" key="1">
    <citation type="submission" date="2024-04" db="EMBL/GenBank/DDBJ databases">
        <authorList>
            <consortium name="Genoscope - CEA"/>
            <person name="William W."/>
        </authorList>
    </citation>
    <scope>NUCLEOTIDE SEQUENCE [LARGE SCALE GENOMIC DNA]</scope>
</reference>
<dbReference type="PANTHER" id="PTHR10903:SF184">
    <property type="entry name" value="GTP-BINDING PROTEIN A"/>
    <property type="match status" value="1"/>
</dbReference>
<protein>
    <recommendedName>
        <fullName evidence="5">AIG1-type G domain-containing protein</fullName>
    </recommendedName>
</protein>
<keyword evidence="3" id="KW-0342">GTP-binding</keyword>
<dbReference type="Proteomes" id="UP001497497">
    <property type="component" value="Unassembled WGS sequence"/>
</dbReference>
<dbReference type="GO" id="GO:0005525">
    <property type="term" value="F:GTP binding"/>
    <property type="evidence" value="ECO:0007669"/>
    <property type="project" value="UniProtKB-KW"/>
</dbReference>
<accession>A0AAV2I1N7</accession>
<evidence type="ECO:0000313" key="7">
    <source>
        <dbReference type="Proteomes" id="UP001497497"/>
    </source>
</evidence>
<evidence type="ECO:0000313" key="6">
    <source>
        <dbReference type="EMBL" id="CAL1539740.1"/>
    </source>
</evidence>
<dbReference type="Gene3D" id="3.40.50.300">
    <property type="entry name" value="P-loop containing nucleotide triphosphate hydrolases"/>
    <property type="match status" value="1"/>
</dbReference>
<dbReference type="PANTHER" id="PTHR10903">
    <property type="entry name" value="GTPASE, IMAP FAMILY MEMBER-RELATED"/>
    <property type="match status" value="1"/>
</dbReference>
<dbReference type="InterPro" id="IPR006703">
    <property type="entry name" value="G_AIG1"/>
</dbReference>
<keyword evidence="4" id="KW-0175">Coiled coil</keyword>
<dbReference type="SUPFAM" id="SSF52540">
    <property type="entry name" value="P-loop containing nucleoside triphosphate hydrolases"/>
    <property type="match status" value="1"/>
</dbReference>
<dbReference type="InterPro" id="IPR027417">
    <property type="entry name" value="P-loop_NTPase"/>
</dbReference>
<comment type="similarity">
    <text evidence="1">Belongs to the TRAFAC class TrmE-Era-EngA-EngB-Septin-like GTPase superfamily. AIG1/Toc34/Toc159-like paraseptin GTPase family. IAN subfamily.</text>
</comment>
<organism evidence="6 7">
    <name type="scientific">Lymnaea stagnalis</name>
    <name type="common">Great pond snail</name>
    <name type="synonym">Helix stagnalis</name>
    <dbReference type="NCBI Taxonomy" id="6523"/>
    <lineage>
        <taxon>Eukaryota</taxon>
        <taxon>Metazoa</taxon>
        <taxon>Spiralia</taxon>
        <taxon>Lophotrochozoa</taxon>
        <taxon>Mollusca</taxon>
        <taxon>Gastropoda</taxon>
        <taxon>Heterobranchia</taxon>
        <taxon>Euthyneura</taxon>
        <taxon>Panpulmonata</taxon>
        <taxon>Hygrophila</taxon>
        <taxon>Lymnaeoidea</taxon>
        <taxon>Lymnaeidae</taxon>
        <taxon>Lymnaea</taxon>
    </lineage>
</organism>
<feature type="domain" description="AIG1-type G" evidence="5">
    <location>
        <begin position="1"/>
        <end position="163"/>
    </location>
</feature>
<sequence>KKVDSPGLGDNRLDQVADVQQFITAIKNAIASNPSGYHAILFVIRYSVRYTKEEVDTVKKLKQILGDDFIRNHCILVLTCGDNFESDPVIEEENLTFNQWVCRQQEPHFRDLVAECGSRVLLFDNRTKDEAKKIQQITTLIQTIDALNANGLRYTNREFQEAERERERLVTLLGGRPYLKEEHLKELGIITFSLSKIQMVPQDLDDLQKLRRRATNLYSKIKEDDKDTGVLNSTMRTVSNVVSGIDQQIEKLKLSIIKRKQEEIQQRREAERNKLIAEEAWVKRIKEEIEKQEKERSKAISEAKKTIDRLEKEYQQL</sequence>
<evidence type="ECO:0000256" key="2">
    <source>
        <dbReference type="ARBA" id="ARBA00022741"/>
    </source>
</evidence>
<dbReference type="EMBL" id="CAXITT010000353">
    <property type="protein sequence ID" value="CAL1539740.1"/>
    <property type="molecule type" value="Genomic_DNA"/>
</dbReference>
<feature type="coiled-coil region" evidence="4">
    <location>
        <begin position="254"/>
        <end position="313"/>
    </location>
</feature>
<dbReference type="Pfam" id="PF04548">
    <property type="entry name" value="AIG1"/>
    <property type="match status" value="1"/>
</dbReference>
<evidence type="ECO:0000256" key="3">
    <source>
        <dbReference type="ARBA" id="ARBA00023134"/>
    </source>
</evidence>
<comment type="caution">
    <text evidence="6">The sequence shown here is derived from an EMBL/GenBank/DDBJ whole genome shotgun (WGS) entry which is preliminary data.</text>
</comment>
<keyword evidence="7" id="KW-1185">Reference proteome</keyword>
<evidence type="ECO:0000256" key="1">
    <source>
        <dbReference type="ARBA" id="ARBA00008535"/>
    </source>
</evidence>
<name>A0AAV2I1N7_LYMST</name>
<dbReference type="InterPro" id="IPR045058">
    <property type="entry name" value="GIMA/IAN/Toc"/>
</dbReference>
<feature type="non-terminal residue" evidence="6">
    <location>
        <position position="1"/>
    </location>
</feature>
<gene>
    <name evidence="6" type="ORF">GSLYS_00013473001</name>
</gene>
<proteinExistence type="inferred from homology"/>
<keyword evidence="2" id="KW-0547">Nucleotide-binding</keyword>
<evidence type="ECO:0000256" key="4">
    <source>
        <dbReference type="SAM" id="Coils"/>
    </source>
</evidence>
<dbReference type="PROSITE" id="PS51720">
    <property type="entry name" value="G_AIG1"/>
    <property type="match status" value="1"/>
</dbReference>
<evidence type="ECO:0000259" key="5">
    <source>
        <dbReference type="PROSITE" id="PS51720"/>
    </source>
</evidence>